<accession>A0ABD1HBR0</accession>
<sequence>MGLDSNRLAVNPHSSLKDLSTLGTRYRAGIKMTLNLCSVGSRIKAGIKTLNLCIGAVLGSRFGAHFDSIEE</sequence>
<evidence type="ECO:0000313" key="1">
    <source>
        <dbReference type="EMBL" id="KAL1553872.1"/>
    </source>
</evidence>
<evidence type="ECO:0000313" key="2">
    <source>
        <dbReference type="Proteomes" id="UP001567538"/>
    </source>
</evidence>
<name>A0ABD1HBR0_SALDI</name>
<dbReference type="AlphaFoldDB" id="A0ABD1HBR0"/>
<gene>
    <name evidence="1" type="ORF">AAHA92_14493</name>
</gene>
<protein>
    <submittedName>
        <fullName evidence="1">Uncharacterized protein</fullName>
    </submittedName>
</protein>
<dbReference type="EMBL" id="JBEAFC010000006">
    <property type="protein sequence ID" value="KAL1553872.1"/>
    <property type="molecule type" value="Genomic_DNA"/>
</dbReference>
<reference evidence="1 2" key="1">
    <citation type="submission" date="2024-06" db="EMBL/GenBank/DDBJ databases">
        <title>A chromosome level genome sequence of Diviner's sage (Salvia divinorum).</title>
        <authorList>
            <person name="Ford S.A."/>
            <person name="Ro D.-K."/>
            <person name="Ness R.W."/>
            <person name="Phillips M.A."/>
        </authorList>
    </citation>
    <scope>NUCLEOTIDE SEQUENCE [LARGE SCALE GENOMIC DNA]</scope>
    <source>
        <strain evidence="1">SAF-2024a</strain>
        <tissue evidence="1">Leaf</tissue>
    </source>
</reference>
<dbReference type="Proteomes" id="UP001567538">
    <property type="component" value="Unassembled WGS sequence"/>
</dbReference>
<organism evidence="1 2">
    <name type="scientific">Salvia divinorum</name>
    <name type="common">Maria pastora</name>
    <name type="synonym">Diviner's sage</name>
    <dbReference type="NCBI Taxonomy" id="28513"/>
    <lineage>
        <taxon>Eukaryota</taxon>
        <taxon>Viridiplantae</taxon>
        <taxon>Streptophyta</taxon>
        <taxon>Embryophyta</taxon>
        <taxon>Tracheophyta</taxon>
        <taxon>Spermatophyta</taxon>
        <taxon>Magnoliopsida</taxon>
        <taxon>eudicotyledons</taxon>
        <taxon>Gunneridae</taxon>
        <taxon>Pentapetalae</taxon>
        <taxon>asterids</taxon>
        <taxon>lamiids</taxon>
        <taxon>Lamiales</taxon>
        <taxon>Lamiaceae</taxon>
        <taxon>Nepetoideae</taxon>
        <taxon>Mentheae</taxon>
        <taxon>Salviinae</taxon>
        <taxon>Salvia</taxon>
        <taxon>Salvia subgen. Calosphace</taxon>
    </lineage>
</organism>
<comment type="caution">
    <text evidence="1">The sequence shown here is derived from an EMBL/GenBank/DDBJ whole genome shotgun (WGS) entry which is preliminary data.</text>
</comment>
<proteinExistence type="predicted"/>
<keyword evidence="2" id="KW-1185">Reference proteome</keyword>